<reference evidence="1" key="1">
    <citation type="submission" date="2019-04" db="EMBL/GenBank/DDBJ databases">
        <title>Microbes associate with the intestines of laboratory mice.</title>
        <authorList>
            <person name="Navarre W."/>
            <person name="Wong E."/>
            <person name="Huang K."/>
            <person name="Tropini C."/>
            <person name="Ng K."/>
            <person name="Yu B."/>
        </authorList>
    </citation>
    <scope>NUCLEOTIDE SEQUENCE</scope>
    <source>
        <strain evidence="1">NM01_1-7b</strain>
    </source>
</reference>
<dbReference type="EMBL" id="SRYA01000023">
    <property type="protein sequence ID" value="TGY95876.1"/>
    <property type="molecule type" value="Genomic_DNA"/>
</dbReference>
<sequence>MKGQNSSADRKRLIHIYEGEGKGKTTAAVGLAVRFAGTGGSVLFAQFLKKNNSGELKILQEIREVRLMLCERSFGFTFQMSPEEKQEAAAYYSGYLHDVLAAARSMADMETEGGNKEKTQGILLILDEILAAYRQNMVDRQELLHFLEEKPENLEIVLTGRYPAPELSALADYITVMEKKKHPYDKGISARQGIEW</sequence>
<gene>
    <name evidence="1" type="ORF">E5329_12925</name>
</gene>
<dbReference type="Proteomes" id="UP000304953">
    <property type="component" value="Unassembled WGS sequence"/>
</dbReference>
<protein>
    <submittedName>
        <fullName evidence="1">Cob(I)yrinic acid a,c-diamide adenosyltransferase</fullName>
    </submittedName>
</protein>
<comment type="caution">
    <text evidence="1">The sequence shown here is derived from an EMBL/GenBank/DDBJ whole genome shotgun (WGS) entry which is preliminary data.</text>
</comment>
<evidence type="ECO:0000313" key="2">
    <source>
        <dbReference type="Proteomes" id="UP000304953"/>
    </source>
</evidence>
<name>A0AC61RVL1_9FIRM</name>
<keyword evidence="2" id="KW-1185">Reference proteome</keyword>
<accession>A0AC61RVL1</accession>
<proteinExistence type="predicted"/>
<evidence type="ECO:0000313" key="1">
    <source>
        <dbReference type="EMBL" id="TGY95876.1"/>
    </source>
</evidence>
<organism evidence="1 2">
    <name type="scientific">Petralouisia muris</name>
    <dbReference type="NCBI Taxonomy" id="3032872"/>
    <lineage>
        <taxon>Bacteria</taxon>
        <taxon>Bacillati</taxon>
        <taxon>Bacillota</taxon>
        <taxon>Clostridia</taxon>
        <taxon>Lachnospirales</taxon>
        <taxon>Lachnospiraceae</taxon>
        <taxon>Petralouisia</taxon>
    </lineage>
</organism>